<gene>
    <name evidence="3" type="ORF">G3I67_11055</name>
</gene>
<feature type="coiled-coil region" evidence="1">
    <location>
        <begin position="61"/>
        <end position="95"/>
    </location>
</feature>
<protein>
    <submittedName>
        <fullName evidence="3">DUF3450 domain-containing protein</fullName>
    </submittedName>
</protein>
<name>A0A6B2R0I4_9BURK</name>
<dbReference type="EMBL" id="JAAGRN010000007">
    <property type="protein sequence ID" value="NDY83772.1"/>
    <property type="molecule type" value="Genomic_DNA"/>
</dbReference>
<proteinExistence type="predicted"/>
<dbReference type="AlphaFoldDB" id="A0A6B2R0I4"/>
<evidence type="ECO:0000256" key="1">
    <source>
        <dbReference type="SAM" id="Coils"/>
    </source>
</evidence>
<feature type="transmembrane region" description="Helical" evidence="2">
    <location>
        <begin position="29"/>
        <end position="47"/>
    </location>
</feature>
<evidence type="ECO:0000313" key="3">
    <source>
        <dbReference type="EMBL" id="NDY83772.1"/>
    </source>
</evidence>
<keyword evidence="2" id="KW-0472">Membrane</keyword>
<keyword evidence="2" id="KW-0812">Transmembrane</keyword>
<dbReference type="InterPro" id="IPR046703">
    <property type="entry name" value="DUF6776"/>
</dbReference>
<keyword evidence="1" id="KW-0175">Coiled coil</keyword>
<dbReference type="RefSeq" id="WP_163655312.1">
    <property type="nucleotide sequence ID" value="NZ_JAAGRN010000007.1"/>
</dbReference>
<keyword evidence="2" id="KW-1133">Transmembrane helix</keyword>
<comment type="caution">
    <text evidence="3">The sequence shown here is derived from an EMBL/GenBank/DDBJ whole genome shotgun (WGS) entry which is preliminary data.</text>
</comment>
<organism evidence="3">
    <name type="scientific">Sheuella amnicola</name>
    <dbReference type="NCBI Taxonomy" id="2707330"/>
    <lineage>
        <taxon>Bacteria</taxon>
        <taxon>Pseudomonadati</taxon>
        <taxon>Pseudomonadota</taxon>
        <taxon>Betaproteobacteria</taxon>
        <taxon>Burkholderiales</taxon>
        <taxon>Alcaligenaceae</taxon>
        <taxon>Sheuella</taxon>
    </lineage>
</organism>
<sequence length="242" mass="26908">MVIRVQTKRPVFKPSPYETSRRSRRIPNWLILLSIGILIGSAGLLLLQHSYGPKLLSIAESQKILTELNGLSQDKQRLQSEVDEVKRTLESERAENASIRTSIETELKDTQAQLAPLKAQLGSLIQTLPYDSRYGPLGISMASFAQSKPGEKLNYTVLLMQDKPDRPEFSGFLDLAVEGIHANGRHETINLPAIPVKLGHYSPISGQAELPEGFSAKRVNVKVMDAGGKKQVTWRLMIVQQK</sequence>
<reference evidence="3" key="1">
    <citation type="submission" date="2020-02" db="EMBL/GenBank/DDBJ databases">
        <authorList>
            <person name="Chen W.-M."/>
        </authorList>
    </citation>
    <scope>NUCLEOTIDE SEQUENCE</scope>
    <source>
        <strain evidence="3">NBD-18</strain>
    </source>
</reference>
<dbReference type="Pfam" id="PF20567">
    <property type="entry name" value="DUF6776"/>
    <property type="match status" value="1"/>
</dbReference>
<accession>A0A6B2R0I4</accession>
<evidence type="ECO:0000256" key="2">
    <source>
        <dbReference type="SAM" id="Phobius"/>
    </source>
</evidence>